<comment type="caution">
    <text evidence="3">The sequence shown here is derived from an EMBL/GenBank/DDBJ whole genome shotgun (WGS) entry which is preliminary data.</text>
</comment>
<sequence>MIRHRHGLLCAALIALAACAAEPPAEEPLPLPPPPPPRPPLIRPTTPPPPVAQESEATPDTPGEAPSQDVAAAAVPPPAEPVPPAPPPPAWRVVRDGVLGCADPASLRLLRQGADNNPRVIAETRAAGGCRTTFRVNAWTVEAQDGGLVRMRLTNGPSLTLWFAREDLVAP</sequence>
<feature type="signal peptide" evidence="2">
    <location>
        <begin position="1"/>
        <end position="20"/>
    </location>
</feature>
<reference evidence="3 4" key="1">
    <citation type="submission" date="2020-02" db="EMBL/GenBank/DDBJ databases">
        <authorList>
            <person name="Sun Q."/>
            <person name="Inoue M."/>
        </authorList>
    </citation>
    <scope>NUCLEOTIDE SEQUENCE [LARGE SCALE GENOMIC DNA]</scope>
    <source>
        <strain evidence="3 4">KCTC 22478</strain>
    </source>
</reference>
<feature type="compositionally biased region" description="Pro residues" evidence="1">
    <location>
        <begin position="75"/>
        <end position="90"/>
    </location>
</feature>
<protein>
    <submittedName>
        <fullName evidence="3">Uncharacterized protein</fullName>
    </submittedName>
</protein>
<feature type="compositionally biased region" description="Pro residues" evidence="1">
    <location>
        <begin position="26"/>
        <end position="51"/>
    </location>
</feature>
<evidence type="ECO:0000256" key="2">
    <source>
        <dbReference type="SAM" id="SignalP"/>
    </source>
</evidence>
<dbReference type="EMBL" id="JAAVUP010000002">
    <property type="protein sequence ID" value="NKE17052.1"/>
    <property type="molecule type" value="Genomic_DNA"/>
</dbReference>
<proteinExistence type="predicted"/>
<evidence type="ECO:0000313" key="3">
    <source>
        <dbReference type="EMBL" id="NKE17052.1"/>
    </source>
</evidence>
<dbReference type="PROSITE" id="PS51257">
    <property type="entry name" value="PROKAR_LIPOPROTEIN"/>
    <property type="match status" value="1"/>
</dbReference>
<organism evidence="3 4">
    <name type="scientific">Neoroseomonas oryzicola</name>
    <dbReference type="NCBI Taxonomy" id="535904"/>
    <lineage>
        <taxon>Bacteria</taxon>
        <taxon>Pseudomonadati</taxon>
        <taxon>Pseudomonadota</taxon>
        <taxon>Alphaproteobacteria</taxon>
        <taxon>Acetobacterales</taxon>
        <taxon>Acetobacteraceae</taxon>
        <taxon>Neoroseomonas</taxon>
    </lineage>
</organism>
<name>A0ABX1EHT8_9PROT</name>
<dbReference type="Proteomes" id="UP000746741">
    <property type="component" value="Unassembled WGS sequence"/>
</dbReference>
<accession>A0ABX1EHT8</accession>
<keyword evidence="4" id="KW-1185">Reference proteome</keyword>
<feature type="chain" id="PRO_5045618036" evidence="2">
    <location>
        <begin position="21"/>
        <end position="171"/>
    </location>
</feature>
<evidence type="ECO:0000313" key="4">
    <source>
        <dbReference type="Proteomes" id="UP000746741"/>
    </source>
</evidence>
<feature type="region of interest" description="Disordered" evidence="1">
    <location>
        <begin position="24"/>
        <end position="90"/>
    </location>
</feature>
<dbReference type="RefSeq" id="WP_168040930.1">
    <property type="nucleotide sequence ID" value="NZ_JAAVUP010000002.1"/>
</dbReference>
<keyword evidence="2" id="KW-0732">Signal</keyword>
<evidence type="ECO:0000256" key="1">
    <source>
        <dbReference type="SAM" id="MobiDB-lite"/>
    </source>
</evidence>
<gene>
    <name evidence="3" type="ORF">GWK15_08875</name>
</gene>